<dbReference type="Pfam" id="PF03129">
    <property type="entry name" value="HGTP_anticodon"/>
    <property type="match status" value="1"/>
</dbReference>
<dbReference type="eggNOG" id="COG0442">
    <property type="taxonomic scope" value="Bacteria"/>
</dbReference>
<keyword evidence="5 10" id="KW-0547">Nucleotide-binding</keyword>
<keyword evidence="3 10" id="KW-0963">Cytoplasm</keyword>
<dbReference type="InterPro" id="IPR023717">
    <property type="entry name" value="Pro-tRNA-Synthase_IIa_type1"/>
</dbReference>
<dbReference type="CDD" id="cd00861">
    <property type="entry name" value="ProRS_anticodon_short"/>
    <property type="match status" value="1"/>
</dbReference>
<organism evidence="12 13">
    <name type="scientific">Succinatimonas hippei (strain DSM 22608 / JCM 16073 / KCTC 15190 / YIT 12066)</name>
    <dbReference type="NCBI Taxonomy" id="762983"/>
    <lineage>
        <taxon>Bacteria</taxon>
        <taxon>Pseudomonadati</taxon>
        <taxon>Pseudomonadota</taxon>
        <taxon>Gammaproteobacteria</taxon>
        <taxon>Aeromonadales</taxon>
        <taxon>Succinivibrionaceae</taxon>
        <taxon>Succinatimonas</taxon>
    </lineage>
</organism>
<comment type="subcellular location">
    <subcellularLocation>
        <location evidence="1 10">Cytoplasm</location>
    </subcellularLocation>
</comment>
<dbReference type="AlphaFoldDB" id="E8LKY4"/>
<dbReference type="Proteomes" id="UP000018458">
    <property type="component" value="Unassembled WGS sequence"/>
</dbReference>
<dbReference type="GO" id="GO:0004827">
    <property type="term" value="F:proline-tRNA ligase activity"/>
    <property type="evidence" value="ECO:0007669"/>
    <property type="project" value="UniProtKB-UniRule"/>
</dbReference>
<comment type="caution">
    <text evidence="12">The sequence shown here is derived from an EMBL/GenBank/DDBJ whole genome shotgun (WGS) entry which is preliminary data.</text>
</comment>
<feature type="domain" description="Aminoacyl-transfer RNA synthetases class-II family profile" evidence="11">
    <location>
        <begin position="54"/>
        <end position="491"/>
    </location>
</feature>
<dbReference type="HAMAP" id="MF_01569">
    <property type="entry name" value="Pro_tRNA_synth_type1"/>
    <property type="match status" value="1"/>
</dbReference>
<keyword evidence="13" id="KW-1185">Reference proteome</keyword>
<dbReference type="Pfam" id="PF00587">
    <property type="entry name" value="tRNA-synt_2b"/>
    <property type="match status" value="1"/>
</dbReference>
<dbReference type="EC" id="6.1.1.15" evidence="10"/>
<reference evidence="12 13" key="1">
    <citation type="submission" date="2011-01" db="EMBL/GenBank/DDBJ databases">
        <authorList>
            <person name="Weinstock G."/>
            <person name="Sodergren E."/>
            <person name="Clifton S."/>
            <person name="Fulton L."/>
            <person name="Fulton B."/>
            <person name="Courtney L."/>
            <person name="Fronick C."/>
            <person name="Harrison M."/>
            <person name="Strong C."/>
            <person name="Farmer C."/>
            <person name="Delahaunty K."/>
            <person name="Markovic C."/>
            <person name="Hall O."/>
            <person name="Minx P."/>
            <person name="Tomlinson C."/>
            <person name="Mitreva M."/>
            <person name="Hou S."/>
            <person name="Chen J."/>
            <person name="Wollam A."/>
            <person name="Pepin K.H."/>
            <person name="Johnson M."/>
            <person name="Bhonagiri V."/>
            <person name="Zhang X."/>
            <person name="Suruliraj S."/>
            <person name="Warren W."/>
            <person name="Chinwalla A."/>
            <person name="Mardis E.R."/>
            <person name="Wilson R.K."/>
        </authorList>
    </citation>
    <scope>NUCLEOTIDE SEQUENCE [LARGE SCALE GENOMIC DNA]</scope>
    <source>
        <strain evidence="13">DSM 22608 / JCM 16073 / KCTC 15190 / YIT 12066</strain>
    </source>
</reference>
<dbReference type="InterPro" id="IPR006195">
    <property type="entry name" value="aa-tRNA-synth_II"/>
</dbReference>
<evidence type="ECO:0000259" key="11">
    <source>
        <dbReference type="PROSITE" id="PS50862"/>
    </source>
</evidence>
<dbReference type="InterPro" id="IPR050062">
    <property type="entry name" value="Pro-tRNA_synthetase"/>
</dbReference>
<dbReference type="GO" id="GO:0006433">
    <property type="term" value="P:prolyl-tRNA aminoacylation"/>
    <property type="evidence" value="ECO:0007669"/>
    <property type="project" value="UniProtKB-UniRule"/>
</dbReference>
<dbReference type="NCBIfam" id="NF006625">
    <property type="entry name" value="PRK09194.1"/>
    <property type="match status" value="1"/>
</dbReference>
<dbReference type="FunFam" id="3.40.50.800:FF:000032">
    <property type="entry name" value="Proline--tRNA ligase"/>
    <property type="match status" value="1"/>
</dbReference>
<dbReference type="PANTHER" id="PTHR42753:SF2">
    <property type="entry name" value="PROLINE--TRNA LIGASE"/>
    <property type="match status" value="1"/>
</dbReference>
<evidence type="ECO:0000256" key="10">
    <source>
        <dbReference type="HAMAP-Rule" id="MF_01569"/>
    </source>
</evidence>
<dbReference type="SUPFAM" id="SSF55681">
    <property type="entry name" value="Class II aaRS and biotin synthetases"/>
    <property type="match status" value="1"/>
</dbReference>
<comment type="subunit">
    <text evidence="2 10">Homodimer.</text>
</comment>
<dbReference type="SUPFAM" id="SSF52954">
    <property type="entry name" value="Class II aaRS ABD-related"/>
    <property type="match status" value="1"/>
</dbReference>
<dbReference type="InterPro" id="IPR045864">
    <property type="entry name" value="aa-tRNA-synth_II/BPL/LPL"/>
</dbReference>
<dbReference type="GO" id="GO:0002161">
    <property type="term" value="F:aminoacyl-tRNA deacylase activity"/>
    <property type="evidence" value="ECO:0007669"/>
    <property type="project" value="InterPro"/>
</dbReference>
<evidence type="ECO:0000256" key="8">
    <source>
        <dbReference type="ARBA" id="ARBA00023146"/>
    </source>
</evidence>
<keyword evidence="7 10" id="KW-0648">Protein biosynthesis</keyword>
<dbReference type="Gene3D" id="3.40.50.800">
    <property type="entry name" value="Anticodon-binding domain"/>
    <property type="match status" value="1"/>
</dbReference>
<dbReference type="PROSITE" id="PS50862">
    <property type="entry name" value="AA_TRNA_LIGASE_II"/>
    <property type="match status" value="1"/>
</dbReference>
<evidence type="ECO:0000256" key="3">
    <source>
        <dbReference type="ARBA" id="ARBA00022490"/>
    </source>
</evidence>
<dbReference type="InterPro" id="IPR036621">
    <property type="entry name" value="Anticodon-bd_dom_sf"/>
</dbReference>
<dbReference type="InterPro" id="IPR036754">
    <property type="entry name" value="YbaK/aa-tRNA-synt-asso_dom_sf"/>
</dbReference>
<dbReference type="PIRSF" id="PIRSF001535">
    <property type="entry name" value="ProRS_1"/>
    <property type="match status" value="1"/>
</dbReference>
<sequence length="593" mass="66027">MFLSCRFFTNAAFLYDFKEQKMRTSKYLLSTLKENPVEAAVVSHRLMLRAGLIRQIASGIYVWLPTGMRVLQKVEKIIREELNRAGAIELFMPFVQPADLWKESGRYEKYGPELCRLKDRKKNEFVLGPTHEEVITAIARREIKSARQLPINLYQIQTKFRDEIRPRFGVMRGREFIMKDAYSFHIDHASLEKTYKDMYDAYSRIFTRLGLDFRPVEADNGSIGGSSSHEFQVLADAGEDTIVFSDKSDYAANIEMAEALAPAYDRKAPAEAYSEKETKGCHTVDEAAAALGLDAKQVLKSLIVRGEKKEDGTYDLIMLCLCGNQELNEVKAGKIAGILDPIEFATESEIAAFTGATPGSLGPVGFKGRIIIDRTADKMANFACGANHTGYHFINVNWDRDVPNYEVADLRNVEEGEPSPDGQGTLHLRKGIEVGQVFMLGTKYSESMGATVLGEDGKPINMQMGCYGIGVTRVIAAAIEQHHDDKGIIWPDSMAPFQVAIVAIKPNKSQAVREAAEKLYAELEAKGVEVLYDDRDERPGVMFADMELIGIPHVITIGDRGLAAGSVEYKSRKTGQKEEVSVDKILDFVCAKL</sequence>
<dbReference type="Gene3D" id="3.30.930.10">
    <property type="entry name" value="Bira Bifunctional Protein, Domain 2"/>
    <property type="match status" value="2"/>
</dbReference>
<evidence type="ECO:0000256" key="5">
    <source>
        <dbReference type="ARBA" id="ARBA00022741"/>
    </source>
</evidence>
<comment type="catalytic activity">
    <reaction evidence="9 10">
        <text>tRNA(Pro) + L-proline + ATP = L-prolyl-tRNA(Pro) + AMP + diphosphate</text>
        <dbReference type="Rhea" id="RHEA:14305"/>
        <dbReference type="Rhea" id="RHEA-COMP:9700"/>
        <dbReference type="Rhea" id="RHEA-COMP:9702"/>
        <dbReference type="ChEBI" id="CHEBI:30616"/>
        <dbReference type="ChEBI" id="CHEBI:33019"/>
        <dbReference type="ChEBI" id="CHEBI:60039"/>
        <dbReference type="ChEBI" id="CHEBI:78442"/>
        <dbReference type="ChEBI" id="CHEBI:78532"/>
        <dbReference type="ChEBI" id="CHEBI:456215"/>
        <dbReference type="EC" id="6.1.1.15"/>
    </reaction>
</comment>
<dbReference type="PANTHER" id="PTHR42753">
    <property type="entry name" value="MITOCHONDRIAL RIBOSOME PROTEIN L39/PROLYL-TRNA LIGASE FAMILY MEMBER"/>
    <property type="match status" value="1"/>
</dbReference>
<dbReference type="CDD" id="cd00779">
    <property type="entry name" value="ProRS_core_prok"/>
    <property type="match status" value="1"/>
</dbReference>
<dbReference type="GO" id="GO:0005829">
    <property type="term" value="C:cytosol"/>
    <property type="evidence" value="ECO:0007669"/>
    <property type="project" value="TreeGrafter"/>
</dbReference>
<evidence type="ECO:0000256" key="4">
    <source>
        <dbReference type="ARBA" id="ARBA00022598"/>
    </source>
</evidence>
<dbReference type="EMBL" id="AEVO01000079">
    <property type="protein sequence ID" value="EFY06808.1"/>
    <property type="molecule type" value="Genomic_DNA"/>
</dbReference>
<dbReference type="FunFam" id="3.30.930.10:FF:000097">
    <property type="entry name" value="Proline--tRNA ligase"/>
    <property type="match status" value="1"/>
</dbReference>
<protein>
    <recommendedName>
        <fullName evidence="10">Proline--tRNA ligase</fullName>
        <ecNumber evidence="10">6.1.1.15</ecNumber>
    </recommendedName>
    <alternativeName>
        <fullName evidence="10">Prolyl-tRNA synthetase</fullName>
        <shortName evidence="10">ProRS</shortName>
    </alternativeName>
</protein>
<dbReference type="PRINTS" id="PR01046">
    <property type="entry name" value="TRNASYNTHPRO"/>
</dbReference>
<comment type="function">
    <text evidence="10">Catalyzes the attachment of proline to tRNA(Pro) in a two-step reaction: proline is first activated by ATP to form Pro-AMP and then transferred to the acceptor end of tRNA(Pro). As ProRS can inadvertently accommodate and process non-cognate amino acids such as alanine and cysteine, to avoid such errors it has two additional distinct editing activities against alanine. One activity is designated as 'pretransfer' editing and involves the tRNA(Pro)-independent hydrolysis of activated Ala-AMP. The other activity is designated 'posttransfer' editing and involves deacylation of mischarged Ala-tRNA(Pro). The misacylated Cys-tRNA(Pro) is not edited by ProRS.</text>
</comment>
<gene>
    <name evidence="10 12" type="primary">proS</name>
    <name evidence="12" type="ORF">HMPREF9444_01384</name>
</gene>
<dbReference type="InterPro" id="IPR044140">
    <property type="entry name" value="ProRS_anticodon_short"/>
</dbReference>
<keyword evidence="6 10" id="KW-0067">ATP-binding</keyword>
<dbReference type="FunFam" id="3.30.930.10:FF:000012">
    <property type="entry name" value="Proline--tRNA ligase"/>
    <property type="match status" value="1"/>
</dbReference>
<dbReference type="SUPFAM" id="SSF55826">
    <property type="entry name" value="YbaK/ProRS associated domain"/>
    <property type="match status" value="1"/>
</dbReference>
<dbReference type="HOGENOM" id="CLU_016739_0_0_6"/>
<evidence type="ECO:0000256" key="1">
    <source>
        <dbReference type="ARBA" id="ARBA00004496"/>
    </source>
</evidence>
<dbReference type="CDD" id="cd04334">
    <property type="entry name" value="ProRS-INS"/>
    <property type="match status" value="1"/>
</dbReference>
<evidence type="ECO:0000256" key="7">
    <source>
        <dbReference type="ARBA" id="ARBA00022917"/>
    </source>
</evidence>
<dbReference type="GO" id="GO:0005524">
    <property type="term" value="F:ATP binding"/>
    <property type="evidence" value="ECO:0007669"/>
    <property type="project" value="UniProtKB-UniRule"/>
</dbReference>
<dbReference type="NCBIfam" id="TIGR00409">
    <property type="entry name" value="proS_fam_II"/>
    <property type="match status" value="1"/>
</dbReference>
<name>E8LKY4_SUCHY</name>
<dbReference type="InterPro" id="IPR004500">
    <property type="entry name" value="Pro-tRNA-synth_IIa_bac-type"/>
</dbReference>
<proteinExistence type="inferred from homology"/>
<keyword evidence="4 10" id="KW-0436">Ligase</keyword>
<evidence type="ECO:0000256" key="2">
    <source>
        <dbReference type="ARBA" id="ARBA00011738"/>
    </source>
</evidence>
<keyword evidence="8 10" id="KW-0030">Aminoacyl-tRNA synthetase</keyword>
<dbReference type="InterPro" id="IPR007214">
    <property type="entry name" value="YbaK/aa-tRNA-synth-assoc-dom"/>
</dbReference>
<comment type="domain">
    <text evidence="10">Consists of three domains: the N-terminal catalytic domain, the editing domain and the C-terminal anticodon-binding domain.</text>
</comment>
<evidence type="ECO:0000256" key="6">
    <source>
        <dbReference type="ARBA" id="ARBA00022840"/>
    </source>
</evidence>
<evidence type="ECO:0000313" key="13">
    <source>
        <dbReference type="Proteomes" id="UP000018458"/>
    </source>
</evidence>
<dbReference type="Pfam" id="PF04073">
    <property type="entry name" value="tRNA_edit"/>
    <property type="match status" value="1"/>
</dbReference>
<comment type="similarity">
    <text evidence="10">Belongs to the class-II aminoacyl-tRNA synthetase family. ProS type 1 subfamily.</text>
</comment>
<dbReference type="STRING" id="762983.HMPREF9444_01384"/>
<accession>E8LKY4</accession>
<dbReference type="InterPro" id="IPR002314">
    <property type="entry name" value="aa-tRNA-synt_IIb"/>
</dbReference>
<dbReference type="InterPro" id="IPR033730">
    <property type="entry name" value="ProRS_core_prok"/>
</dbReference>
<dbReference type="InterPro" id="IPR002316">
    <property type="entry name" value="Pro-tRNA-ligase_IIa"/>
</dbReference>
<dbReference type="InterPro" id="IPR004154">
    <property type="entry name" value="Anticodon-bd"/>
</dbReference>
<evidence type="ECO:0000313" key="12">
    <source>
        <dbReference type="EMBL" id="EFY06808.1"/>
    </source>
</evidence>
<evidence type="ECO:0000256" key="9">
    <source>
        <dbReference type="ARBA" id="ARBA00047671"/>
    </source>
</evidence>